<dbReference type="OrthoDB" id="2155484at2759"/>
<dbReference type="GeneID" id="18244639"/>
<sequence length="114" mass="12487">MATTFVAPETAPLHIQIRSRTRPPLQSILASIQTFCSDDQMAVASGRSNTTRVSHLLPSTVFQLSQFSSAVEWAETAKINDAPFYQVEKTVETLATSSVSKKEKKSKKAGSKWA</sequence>
<dbReference type="RefSeq" id="XP_006682676.1">
    <property type="nucleotide sequence ID" value="XM_006682613.1"/>
</dbReference>
<dbReference type="EMBL" id="GL882895">
    <property type="protein sequence ID" value="EGF76648.1"/>
    <property type="molecule type" value="Genomic_DNA"/>
</dbReference>
<protein>
    <submittedName>
        <fullName evidence="1">Uncharacterized protein</fullName>
    </submittedName>
</protein>
<dbReference type="Proteomes" id="UP000007241">
    <property type="component" value="Unassembled WGS sequence"/>
</dbReference>
<dbReference type="AlphaFoldDB" id="F4PDA7"/>
<evidence type="ECO:0000313" key="1">
    <source>
        <dbReference type="EMBL" id="EGF76648.1"/>
    </source>
</evidence>
<evidence type="ECO:0000313" key="2">
    <source>
        <dbReference type="Proteomes" id="UP000007241"/>
    </source>
</evidence>
<keyword evidence="2" id="KW-1185">Reference proteome</keyword>
<accession>F4PDA7</accession>
<proteinExistence type="predicted"/>
<dbReference type="HOGENOM" id="CLU_2120644_0_0_1"/>
<dbReference type="InParanoid" id="F4PDA7"/>
<organism evidence="1 2">
    <name type="scientific">Batrachochytrium dendrobatidis (strain JAM81 / FGSC 10211)</name>
    <name type="common">Frog chytrid fungus</name>
    <dbReference type="NCBI Taxonomy" id="684364"/>
    <lineage>
        <taxon>Eukaryota</taxon>
        <taxon>Fungi</taxon>
        <taxon>Fungi incertae sedis</taxon>
        <taxon>Chytridiomycota</taxon>
        <taxon>Chytridiomycota incertae sedis</taxon>
        <taxon>Chytridiomycetes</taxon>
        <taxon>Rhizophydiales</taxon>
        <taxon>Rhizophydiales incertae sedis</taxon>
        <taxon>Batrachochytrium</taxon>
    </lineage>
</organism>
<reference evidence="1 2" key="1">
    <citation type="submission" date="2009-12" db="EMBL/GenBank/DDBJ databases">
        <title>The draft genome of Batrachochytrium dendrobatidis.</title>
        <authorList>
            <consortium name="US DOE Joint Genome Institute (JGI-PGF)"/>
            <person name="Kuo A."/>
            <person name="Salamov A."/>
            <person name="Schmutz J."/>
            <person name="Lucas S."/>
            <person name="Pitluck S."/>
            <person name="Rosenblum E."/>
            <person name="Stajich J."/>
            <person name="Eisen M."/>
            <person name="Grigoriev I.V."/>
        </authorList>
    </citation>
    <scope>NUCLEOTIDE SEQUENCE [LARGE SCALE GENOMIC DNA]</scope>
    <source>
        <strain evidence="2">JAM81 / FGSC 10211</strain>
    </source>
</reference>
<name>F4PDA7_BATDJ</name>
<gene>
    <name evidence="1" type="ORF">BATDEDRAFT_92454</name>
</gene>